<keyword evidence="1 2" id="KW-0732">Signal</keyword>
<feature type="chain" id="PRO_5012709833" evidence="2">
    <location>
        <begin position="33"/>
        <end position="211"/>
    </location>
</feature>
<evidence type="ECO:0000313" key="4">
    <source>
        <dbReference type="Proteomes" id="UP000242447"/>
    </source>
</evidence>
<dbReference type="PROSITE" id="PS51318">
    <property type="entry name" value="TAT"/>
    <property type="match status" value="1"/>
</dbReference>
<dbReference type="Pfam" id="PF03548">
    <property type="entry name" value="LolA"/>
    <property type="match status" value="1"/>
</dbReference>
<evidence type="ECO:0000256" key="2">
    <source>
        <dbReference type="SAM" id="SignalP"/>
    </source>
</evidence>
<proteinExistence type="predicted"/>
<dbReference type="STRING" id="92947.BVG79_02392"/>
<dbReference type="PANTHER" id="PTHR35869:SF1">
    <property type="entry name" value="OUTER-MEMBRANE LIPOPROTEIN CARRIER PROTEIN"/>
    <property type="match status" value="1"/>
</dbReference>
<dbReference type="CDD" id="cd16325">
    <property type="entry name" value="LolA"/>
    <property type="match status" value="1"/>
</dbReference>
<evidence type="ECO:0000313" key="3">
    <source>
        <dbReference type="EMBL" id="ARO15732.1"/>
    </source>
</evidence>
<reference evidence="3 4" key="1">
    <citation type="submission" date="2017-02" db="EMBL/GenBank/DDBJ databases">
        <title>Ketogulonicigenium robustum SPU B003 Genome sequencing and assembly.</title>
        <authorList>
            <person name="Li Y."/>
            <person name="Liu L."/>
            <person name="Wang C."/>
            <person name="Zhang M."/>
            <person name="Zhang T."/>
            <person name="Zhang Y."/>
        </authorList>
    </citation>
    <scope>NUCLEOTIDE SEQUENCE [LARGE SCALE GENOMIC DNA]</scope>
    <source>
        <strain evidence="3 4">SPU_B003</strain>
    </source>
</reference>
<dbReference type="Gene3D" id="2.50.20.10">
    <property type="entry name" value="Lipoprotein localisation LolA/LolB/LppX"/>
    <property type="match status" value="1"/>
</dbReference>
<dbReference type="AlphaFoldDB" id="A0A1W6P2J0"/>
<dbReference type="InterPro" id="IPR029046">
    <property type="entry name" value="LolA/LolB/LppX"/>
</dbReference>
<protein>
    <submittedName>
        <fullName evidence="3">Twin-arginine translocation pathway signal</fullName>
    </submittedName>
</protein>
<accession>A0A1W6P2J0</accession>
<sequence length="211" mass="23317">MGKNMILNRRNMIAGLAAAAPVLAASSLPALAQQQVSLDQISAYLNGLQTVEGQFTQANSDGSRSSGTIYIKRPGRLRFEYAGDDTLMLASGGQLAIFDPRSNLPPDRYPLNQTPLNIILERNVDLSRRNMVRGLQVQGDRATVTAQDPDHPEYGSIELVFATNPMTLWQWTVIDQAGGRTTVSLSQIRLGGQLSDSIFNIESEMRRWERR</sequence>
<dbReference type="InterPro" id="IPR006311">
    <property type="entry name" value="TAT_signal"/>
</dbReference>
<dbReference type="PANTHER" id="PTHR35869">
    <property type="entry name" value="OUTER-MEMBRANE LIPOPROTEIN CARRIER PROTEIN"/>
    <property type="match status" value="1"/>
</dbReference>
<gene>
    <name evidence="3" type="primary">lolA</name>
    <name evidence="3" type="ORF">BVG79_02392</name>
</gene>
<dbReference type="InterPro" id="IPR004564">
    <property type="entry name" value="OM_lipoprot_carrier_LolA-like"/>
</dbReference>
<dbReference type="KEGG" id="kro:BVG79_02392"/>
<feature type="signal peptide" evidence="2">
    <location>
        <begin position="1"/>
        <end position="32"/>
    </location>
</feature>
<keyword evidence="4" id="KW-1185">Reference proteome</keyword>
<dbReference type="EMBL" id="CP019937">
    <property type="protein sequence ID" value="ARO15732.1"/>
    <property type="molecule type" value="Genomic_DNA"/>
</dbReference>
<dbReference type="SUPFAM" id="SSF89392">
    <property type="entry name" value="Prokaryotic lipoproteins and lipoprotein localization factors"/>
    <property type="match status" value="1"/>
</dbReference>
<organism evidence="3 4">
    <name type="scientific">Ketogulonicigenium robustum</name>
    <dbReference type="NCBI Taxonomy" id="92947"/>
    <lineage>
        <taxon>Bacteria</taxon>
        <taxon>Pseudomonadati</taxon>
        <taxon>Pseudomonadota</taxon>
        <taxon>Alphaproteobacteria</taxon>
        <taxon>Rhodobacterales</taxon>
        <taxon>Roseobacteraceae</taxon>
        <taxon>Ketogulonicigenium</taxon>
    </lineage>
</organism>
<evidence type="ECO:0000256" key="1">
    <source>
        <dbReference type="ARBA" id="ARBA00022729"/>
    </source>
</evidence>
<name>A0A1W6P2J0_9RHOB</name>
<dbReference type="Proteomes" id="UP000242447">
    <property type="component" value="Chromosome"/>
</dbReference>